<evidence type="ECO:0000313" key="3">
    <source>
        <dbReference type="Proteomes" id="UP000196573"/>
    </source>
</evidence>
<dbReference type="Gene3D" id="1.25.40.10">
    <property type="entry name" value="Tetratricopeptide repeat domain"/>
    <property type="match status" value="1"/>
</dbReference>
<dbReference type="EMBL" id="FWPT01000003">
    <property type="protein sequence ID" value="SMA43744.1"/>
    <property type="molecule type" value="Genomic_DNA"/>
</dbReference>
<proteinExistence type="predicted"/>
<protein>
    <recommendedName>
        <fullName evidence="4">Tetratricopeptide repeat protein</fullName>
    </recommendedName>
</protein>
<organism evidence="2 3">
    <name type="scientific">Parendozoicomonas haliclonae</name>
    <dbReference type="NCBI Taxonomy" id="1960125"/>
    <lineage>
        <taxon>Bacteria</taxon>
        <taxon>Pseudomonadati</taxon>
        <taxon>Pseudomonadota</taxon>
        <taxon>Gammaproteobacteria</taxon>
        <taxon>Oceanospirillales</taxon>
        <taxon>Endozoicomonadaceae</taxon>
        <taxon>Parendozoicomonas</taxon>
    </lineage>
</organism>
<evidence type="ECO:0000313" key="2">
    <source>
        <dbReference type="EMBL" id="SMA43744.1"/>
    </source>
</evidence>
<evidence type="ECO:0008006" key="4">
    <source>
        <dbReference type="Google" id="ProtNLM"/>
    </source>
</evidence>
<accession>A0A1X7AHX3</accession>
<name>A0A1X7AHX3_9GAMM</name>
<sequence>MTSLFRSSLFRVLTATLVLIGSLASANTTPEQWNSYPAELPKFDYSGDKLKANWDLLTRGTKEPFPDVAYIKSMAEQYPEAMDLSIKELRENSKAMGIDYVISDTLTEQDYQFYAELIQQTWRFLFEGRFQDARELGMRLGPMGYIPGLYAQSIYAQHLSNTQEEKHTMLREVIDTTDRMEKYVPDYPFILFGNAYAKARIAEDLSMAKALATGYTKPMKKSLEKLISLYPSHMYGYASLGGLHGGIVEKSGSKFLARMTYGATVDDMEKYFGVALDAKPALPVTRLEYAIALHRVFGDKKKEEALAYLREAVAMTPVHAEESLDIAKANRLLKEWQ</sequence>
<dbReference type="Proteomes" id="UP000196573">
    <property type="component" value="Unassembled WGS sequence"/>
</dbReference>
<evidence type="ECO:0000256" key="1">
    <source>
        <dbReference type="SAM" id="SignalP"/>
    </source>
</evidence>
<dbReference type="InterPro" id="IPR011990">
    <property type="entry name" value="TPR-like_helical_dom_sf"/>
</dbReference>
<gene>
    <name evidence="2" type="ORF">EHSB41UT_01655</name>
</gene>
<dbReference type="OrthoDB" id="6353325at2"/>
<reference evidence="2 3" key="1">
    <citation type="submission" date="2017-03" db="EMBL/GenBank/DDBJ databases">
        <authorList>
            <person name="Afonso C.L."/>
            <person name="Miller P.J."/>
            <person name="Scott M.A."/>
            <person name="Spackman E."/>
            <person name="Goraichik I."/>
            <person name="Dimitrov K.M."/>
            <person name="Suarez D.L."/>
            <person name="Swayne D.E."/>
        </authorList>
    </citation>
    <scope>NUCLEOTIDE SEQUENCE [LARGE SCALE GENOMIC DNA]</scope>
    <source>
        <strain evidence="2">SB41UT1</strain>
    </source>
</reference>
<dbReference type="RefSeq" id="WP_087108724.1">
    <property type="nucleotide sequence ID" value="NZ_CBCSCN010000008.1"/>
</dbReference>
<keyword evidence="1" id="KW-0732">Signal</keyword>
<feature type="signal peptide" evidence="1">
    <location>
        <begin position="1"/>
        <end position="26"/>
    </location>
</feature>
<feature type="chain" id="PRO_5012214207" description="Tetratricopeptide repeat protein" evidence="1">
    <location>
        <begin position="27"/>
        <end position="337"/>
    </location>
</feature>
<dbReference type="AlphaFoldDB" id="A0A1X7AHX3"/>
<keyword evidence="3" id="KW-1185">Reference proteome</keyword>